<dbReference type="Proteomes" id="UP000653305">
    <property type="component" value="Unassembled WGS sequence"/>
</dbReference>
<dbReference type="InterPro" id="IPR036047">
    <property type="entry name" value="F-box-like_dom_sf"/>
</dbReference>
<feature type="domain" description="F-box/LRR-repeat protein 15/At3g58940/PEG3-like LRR" evidence="3">
    <location>
        <begin position="190"/>
        <end position="305"/>
    </location>
</feature>
<evidence type="ECO:0000313" key="5">
    <source>
        <dbReference type="Proteomes" id="UP000653305"/>
    </source>
</evidence>
<protein>
    <submittedName>
        <fullName evidence="4">F-box/LRR-repeat protein at5g02910</fullName>
    </submittedName>
</protein>
<feature type="compositionally biased region" description="Acidic residues" evidence="1">
    <location>
        <begin position="1"/>
        <end position="73"/>
    </location>
</feature>
<organism evidence="4 5">
    <name type="scientific">Phtheirospermum japonicum</name>
    <dbReference type="NCBI Taxonomy" id="374723"/>
    <lineage>
        <taxon>Eukaryota</taxon>
        <taxon>Viridiplantae</taxon>
        <taxon>Streptophyta</taxon>
        <taxon>Embryophyta</taxon>
        <taxon>Tracheophyta</taxon>
        <taxon>Spermatophyta</taxon>
        <taxon>Magnoliopsida</taxon>
        <taxon>eudicotyledons</taxon>
        <taxon>Gunneridae</taxon>
        <taxon>Pentapetalae</taxon>
        <taxon>asterids</taxon>
        <taxon>lamiids</taxon>
        <taxon>Lamiales</taxon>
        <taxon>Orobanchaceae</taxon>
        <taxon>Orobanchaceae incertae sedis</taxon>
        <taxon>Phtheirospermum</taxon>
    </lineage>
</organism>
<evidence type="ECO:0000313" key="4">
    <source>
        <dbReference type="EMBL" id="GFP79985.1"/>
    </source>
</evidence>
<dbReference type="Pfam" id="PF24758">
    <property type="entry name" value="LRR_At5g56370"/>
    <property type="match status" value="1"/>
</dbReference>
<evidence type="ECO:0000256" key="1">
    <source>
        <dbReference type="SAM" id="MobiDB-lite"/>
    </source>
</evidence>
<dbReference type="Pfam" id="PF00646">
    <property type="entry name" value="F-box"/>
    <property type="match status" value="1"/>
</dbReference>
<proteinExistence type="predicted"/>
<dbReference type="InterPro" id="IPR053197">
    <property type="entry name" value="F-box_SCFL_complex_component"/>
</dbReference>
<dbReference type="SUPFAM" id="SSF52047">
    <property type="entry name" value="RNI-like"/>
    <property type="match status" value="1"/>
</dbReference>
<reference evidence="4" key="1">
    <citation type="submission" date="2020-07" db="EMBL/GenBank/DDBJ databases">
        <title>Ethylene signaling mediates host invasion by parasitic plants.</title>
        <authorList>
            <person name="Yoshida S."/>
        </authorList>
    </citation>
    <scope>NUCLEOTIDE SEQUENCE</scope>
    <source>
        <strain evidence="4">Okayama</strain>
    </source>
</reference>
<dbReference type="InterPro" id="IPR053781">
    <property type="entry name" value="F-box_AtFBL13-like"/>
</dbReference>
<keyword evidence="5" id="KW-1185">Reference proteome</keyword>
<name>A0A830B767_9LAMI</name>
<dbReference type="Gene3D" id="3.80.10.10">
    <property type="entry name" value="Ribonuclease Inhibitor"/>
    <property type="match status" value="1"/>
</dbReference>
<evidence type="ECO:0000259" key="3">
    <source>
        <dbReference type="Pfam" id="PF24758"/>
    </source>
</evidence>
<accession>A0A830B767</accession>
<dbReference type="InterPro" id="IPR032675">
    <property type="entry name" value="LRR_dom_sf"/>
</dbReference>
<dbReference type="SUPFAM" id="SSF81383">
    <property type="entry name" value="F-box domain"/>
    <property type="match status" value="1"/>
</dbReference>
<dbReference type="AlphaFoldDB" id="A0A830B767"/>
<dbReference type="InterPro" id="IPR001810">
    <property type="entry name" value="F-box_dom"/>
</dbReference>
<sequence>MSDEEEIRQEVGDFDEIREDESGGEEEMDEDGGSDSSEGNEESEVEGMDEDDESDSSAENEVSEVEESGEGEESYPVQNAGESVSVSSPNKRIKLDSIDLLSALPDCLLVRILARLDMKKAVTTCVLSKRWQYLWTQLPSLSFSESSSKIEKTRRLVSWVHRTLVLRSVNYLDRLHISFTYNECFASDINTWVEFAVRNKVKELRLELHLSPYFFDMLPQSMYSCSSLTSLSMKRCVVAPLTTVDWKYLTQLTIEDVELQEHAIQKILSGCPVLSSLDLTDCWGFDRLEVNSQSLRELGVSDCDDEITGPLLEISAPYIRSLRISPFPIVKRELRLTNIPSVIKANIHFEMGDWNDITEMGMDNTMNFFEDIKHVKELELNCQCLEVLSKLAEDGWQLPISTRERLIVDSFRDEKTIYAVLFLLETSPNLETLDVHCYDEYQVSDVGKNVFGNLLFQFMFNLTGLGVQLRGMIWIGDLLRLKTVHLMDCADPNLDGEPMLNNGPNFAQEGYGIGKDGC</sequence>
<dbReference type="PANTHER" id="PTHR34223:SF51">
    <property type="entry name" value="OS06G0556300 PROTEIN"/>
    <property type="match status" value="1"/>
</dbReference>
<dbReference type="EMBL" id="BMAC01000014">
    <property type="protein sequence ID" value="GFP79985.1"/>
    <property type="molecule type" value="Genomic_DNA"/>
</dbReference>
<dbReference type="OrthoDB" id="1939276at2759"/>
<gene>
    <name evidence="4" type="ORF">PHJA_000141900</name>
</gene>
<feature type="domain" description="F-box" evidence="2">
    <location>
        <begin position="101"/>
        <end position="140"/>
    </location>
</feature>
<dbReference type="CDD" id="cd22160">
    <property type="entry name" value="F-box_AtFBL13-like"/>
    <property type="match status" value="1"/>
</dbReference>
<dbReference type="PANTHER" id="PTHR34223">
    <property type="entry name" value="OS11G0201299 PROTEIN"/>
    <property type="match status" value="1"/>
</dbReference>
<feature type="compositionally biased region" description="Polar residues" evidence="1">
    <location>
        <begin position="76"/>
        <end position="88"/>
    </location>
</feature>
<dbReference type="InterPro" id="IPR055411">
    <property type="entry name" value="LRR_FXL15/At3g58940/PEG3-like"/>
</dbReference>
<dbReference type="Gene3D" id="1.20.1280.50">
    <property type="match status" value="1"/>
</dbReference>
<evidence type="ECO:0000259" key="2">
    <source>
        <dbReference type="Pfam" id="PF00646"/>
    </source>
</evidence>
<comment type="caution">
    <text evidence="4">The sequence shown here is derived from an EMBL/GenBank/DDBJ whole genome shotgun (WGS) entry which is preliminary data.</text>
</comment>
<feature type="region of interest" description="Disordered" evidence="1">
    <location>
        <begin position="1"/>
        <end position="88"/>
    </location>
</feature>